<sequence>MDYTRVAATARRLLAGAKQGTVTLTRTIPGEPDPAQPWVPVDPTEEAEPLLAIVKGVSAQFVDGETVLASDREVLCAPPAMGIEPVDVLTIDGKPVTVIRKTDIPGAGIVACHRIIVRG</sequence>
<organism evidence="1 2">
    <name type="scientific">Paracoccus angustae</name>
    <dbReference type="NCBI Taxonomy" id="1671480"/>
    <lineage>
        <taxon>Bacteria</taxon>
        <taxon>Pseudomonadati</taxon>
        <taxon>Pseudomonadota</taxon>
        <taxon>Alphaproteobacteria</taxon>
        <taxon>Rhodobacterales</taxon>
        <taxon>Paracoccaceae</taxon>
        <taxon>Paracoccus</taxon>
    </lineage>
</organism>
<dbReference type="Proteomes" id="UP001595539">
    <property type="component" value="Unassembled WGS sequence"/>
</dbReference>
<name>A0ABV7TZK9_9RHOB</name>
<keyword evidence="2" id="KW-1185">Reference proteome</keyword>
<evidence type="ECO:0008006" key="3">
    <source>
        <dbReference type="Google" id="ProtNLM"/>
    </source>
</evidence>
<accession>A0ABV7TZK9</accession>
<evidence type="ECO:0000313" key="2">
    <source>
        <dbReference type="Proteomes" id="UP001595539"/>
    </source>
</evidence>
<proteinExistence type="predicted"/>
<comment type="caution">
    <text evidence="1">The sequence shown here is derived from an EMBL/GenBank/DDBJ whole genome shotgun (WGS) entry which is preliminary data.</text>
</comment>
<reference evidence="2" key="1">
    <citation type="journal article" date="2019" name="Int. J. Syst. Evol. Microbiol.">
        <title>The Global Catalogue of Microorganisms (GCM) 10K type strain sequencing project: providing services to taxonomists for standard genome sequencing and annotation.</title>
        <authorList>
            <consortium name="The Broad Institute Genomics Platform"/>
            <consortium name="The Broad Institute Genome Sequencing Center for Infectious Disease"/>
            <person name="Wu L."/>
            <person name="Ma J."/>
        </authorList>
    </citation>
    <scope>NUCLEOTIDE SEQUENCE [LARGE SCALE GENOMIC DNA]</scope>
    <source>
        <strain evidence="2">KCTC 42473</strain>
    </source>
</reference>
<protein>
    <recommendedName>
        <fullName evidence="3">Head-to-tail connector complex protein</fullName>
    </recommendedName>
</protein>
<evidence type="ECO:0000313" key="1">
    <source>
        <dbReference type="EMBL" id="MFC3628213.1"/>
    </source>
</evidence>
<dbReference type="EMBL" id="JBHRXY010000001">
    <property type="protein sequence ID" value="MFC3628213.1"/>
    <property type="molecule type" value="Genomic_DNA"/>
</dbReference>
<dbReference type="RefSeq" id="WP_377758816.1">
    <property type="nucleotide sequence ID" value="NZ_JBHRXY010000001.1"/>
</dbReference>
<gene>
    <name evidence="1" type="ORF">ACFOM8_02000</name>
</gene>